<dbReference type="RefSeq" id="WP_389357027.1">
    <property type="nucleotide sequence ID" value="NZ_JBIACK010000001.1"/>
</dbReference>
<comment type="caution">
    <text evidence="2">The sequence shown here is derived from an EMBL/GenBank/DDBJ whole genome shotgun (WGS) entry which is preliminary data.</text>
</comment>
<organism evidence="2 3">
    <name type="scientific">Cytobacillus spartinae</name>
    <dbReference type="NCBI Taxonomy" id="3299023"/>
    <lineage>
        <taxon>Bacteria</taxon>
        <taxon>Bacillati</taxon>
        <taxon>Bacillota</taxon>
        <taxon>Bacilli</taxon>
        <taxon>Bacillales</taxon>
        <taxon>Bacillaceae</taxon>
        <taxon>Cytobacillus</taxon>
    </lineage>
</organism>
<proteinExistence type="predicted"/>
<name>A0ABW6K4K3_9BACI</name>
<dbReference type="Proteomes" id="UP001601059">
    <property type="component" value="Unassembled WGS sequence"/>
</dbReference>
<protein>
    <recommendedName>
        <fullName evidence="4">UBA domain-containing protein</fullName>
    </recommendedName>
</protein>
<evidence type="ECO:0000313" key="3">
    <source>
        <dbReference type="Proteomes" id="UP001601059"/>
    </source>
</evidence>
<evidence type="ECO:0000256" key="1">
    <source>
        <dbReference type="SAM" id="MobiDB-lite"/>
    </source>
</evidence>
<accession>A0ABW6K4K3</accession>
<reference evidence="2 3" key="1">
    <citation type="submission" date="2024-08" db="EMBL/GenBank/DDBJ databases">
        <title>Two novel Cytobacillus novel species.</title>
        <authorList>
            <person name="Liu G."/>
        </authorList>
    </citation>
    <scope>NUCLEOTIDE SEQUENCE [LARGE SCALE GENOMIC DNA]</scope>
    <source>
        <strain evidence="2 3">FJAT-54145</strain>
    </source>
</reference>
<sequence>MLLVEKKHDKMIRDMEDVISTYLIEMKDENEKFLQKVKEINLNRPIIAQEKQSNKIAKEEVVVQPNSKVEKQNIEDKPAAPKHLSSDQVNNQAGTYRKAMAFQASKAYKKASTREIDVNLTDEEDINKIPPLIVDEDINNITPLKEEMKFNKSEEVPEVNIQEKKSTSDLYMQSLLNQVLLLKKQGFNEEEIARKLNKGKTEIELLLKFRQISQE</sequence>
<feature type="region of interest" description="Disordered" evidence="1">
    <location>
        <begin position="67"/>
        <end position="87"/>
    </location>
</feature>
<keyword evidence="3" id="KW-1185">Reference proteome</keyword>
<feature type="compositionally biased region" description="Basic and acidic residues" evidence="1">
    <location>
        <begin position="68"/>
        <end position="79"/>
    </location>
</feature>
<dbReference type="EMBL" id="JBIACK010000001">
    <property type="protein sequence ID" value="MFE8699104.1"/>
    <property type="molecule type" value="Genomic_DNA"/>
</dbReference>
<evidence type="ECO:0000313" key="2">
    <source>
        <dbReference type="EMBL" id="MFE8699104.1"/>
    </source>
</evidence>
<evidence type="ECO:0008006" key="4">
    <source>
        <dbReference type="Google" id="ProtNLM"/>
    </source>
</evidence>
<gene>
    <name evidence="2" type="ORF">ACFYKX_00565</name>
</gene>